<keyword evidence="1" id="KW-0732">Signal</keyword>
<reference evidence="2" key="1">
    <citation type="submission" date="2024-04" db="UniProtKB">
        <authorList>
            <consortium name="EnsemblMetazoa"/>
        </authorList>
    </citation>
    <scope>IDENTIFICATION</scope>
    <source>
        <strain evidence="2">EBRO</strain>
    </source>
</reference>
<feature type="signal peptide" evidence="1">
    <location>
        <begin position="1"/>
        <end position="21"/>
    </location>
</feature>
<dbReference type="EnsemblMetazoa" id="ENSAATROPT013399">
    <property type="protein sequence ID" value="ENSAATROPP012187"/>
    <property type="gene ID" value="ENSAATROPG010884"/>
</dbReference>
<dbReference type="Proteomes" id="UP000075880">
    <property type="component" value="Unassembled WGS sequence"/>
</dbReference>
<accession>A0AAG5DLI8</accession>
<evidence type="ECO:0000256" key="1">
    <source>
        <dbReference type="SAM" id="SignalP"/>
    </source>
</evidence>
<name>A0AAG5DLI8_ANOAO</name>
<keyword evidence="3" id="KW-1185">Reference proteome</keyword>
<organism evidence="2 3">
    <name type="scientific">Anopheles atroparvus</name>
    <name type="common">European mosquito</name>
    <dbReference type="NCBI Taxonomy" id="41427"/>
    <lineage>
        <taxon>Eukaryota</taxon>
        <taxon>Metazoa</taxon>
        <taxon>Ecdysozoa</taxon>
        <taxon>Arthropoda</taxon>
        <taxon>Hexapoda</taxon>
        <taxon>Insecta</taxon>
        <taxon>Pterygota</taxon>
        <taxon>Neoptera</taxon>
        <taxon>Endopterygota</taxon>
        <taxon>Diptera</taxon>
        <taxon>Nematocera</taxon>
        <taxon>Culicoidea</taxon>
        <taxon>Culicidae</taxon>
        <taxon>Anophelinae</taxon>
        <taxon>Anopheles</taxon>
    </lineage>
</organism>
<protein>
    <recommendedName>
        <fullName evidence="4">Orcokinin</fullName>
    </recommendedName>
</protein>
<feature type="chain" id="PRO_5042539817" description="Orcokinin" evidence="1">
    <location>
        <begin position="22"/>
        <end position="109"/>
    </location>
</feature>
<proteinExistence type="predicted"/>
<evidence type="ECO:0008006" key="4">
    <source>
        <dbReference type="Google" id="ProtNLM"/>
    </source>
</evidence>
<sequence>MVKLHLVCGVFLFAFLSWAHGLPVKDQELEEVLTKLQELKRLNDEYLFYNRILLNSAAGGAYDGAFSAVPGRNGSPFGRNQRSLDSIGGGNLLKRASLDSIGGGNLLKK</sequence>
<evidence type="ECO:0000313" key="3">
    <source>
        <dbReference type="Proteomes" id="UP000075880"/>
    </source>
</evidence>
<dbReference type="AlphaFoldDB" id="A0AAG5DLI8"/>
<evidence type="ECO:0000313" key="2">
    <source>
        <dbReference type="EnsemblMetazoa" id="ENSAATROPP012187"/>
    </source>
</evidence>